<reference evidence="1 2" key="1">
    <citation type="submission" date="2014-04" db="EMBL/GenBank/DDBJ databases">
        <authorList>
            <consortium name="DOE Joint Genome Institute"/>
            <person name="Kuo A."/>
            <person name="Kohler A."/>
            <person name="Costa M.D."/>
            <person name="Nagy L.G."/>
            <person name="Floudas D."/>
            <person name="Copeland A."/>
            <person name="Barry K.W."/>
            <person name="Cichocki N."/>
            <person name="Veneault-Fourrey C."/>
            <person name="LaButti K."/>
            <person name="Lindquist E.A."/>
            <person name="Lipzen A."/>
            <person name="Lundell T."/>
            <person name="Morin E."/>
            <person name="Murat C."/>
            <person name="Sun H."/>
            <person name="Tunlid A."/>
            <person name="Henrissat B."/>
            <person name="Grigoriev I.V."/>
            <person name="Hibbett D.S."/>
            <person name="Martin F."/>
            <person name="Nordberg H.P."/>
            <person name="Cantor M.N."/>
            <person name="Hua S.X."/>
        </authorList>
    </citation>
    <scope>NUCLEOTIDE SEQUENCE [LARGE SCALE GENOMIC DNA]</scope>
    <source>
        <strain evidence="1 2">Marx 270</strain>
    </source>
</reference>
<gene>
    <name evidence="1" type="ORF">M404DRAFT_1005268</name>
</gene>
<dbReference type="EMBL" id="KN832014">
    <property type="protein sequence ID" value="KIN98573.1"/>
    <property type="molecule type" value="Genomic_DNA"/>
</dbReference>
<protein>
    <submittedName>
        <fullName evidence="1">Uncharacterized protein</fullName>
    </submittedName>
</protein>
<keyword evidence="2" id="KW-1185">Reference proteome</keyword>
<dbReference type="InParanoid" id="A0A0C3NTL8"/>
<proteinExistence type="predicted"/>
<accession>A0A0C3NTL8</accession>
<sequence>MTSHTACSACGSLAIAIHSLSTRHYVDHDFKYGEKITFHCTSGRRIQGHRSYSRYEVNGKLHTSLRRGVYLASCSSSQ</sequence>
<name>A0A0C3NTL8_PISTI</name>
<evidence type="ECO:0000313" key="1">
    <source>
        <dbReference type="EMBL" id="KIN98573.1"/>
    </source>
</evidence>
<dbReference type="AlphaFoldDB" id="A0A0C3NTL8"/>
<evidence type="ECO:0000313" key="2">
    <source>
        <dbReference type="Proteomes" id="UP000054217"/>
    </source>
</evidence>
<reference evidence="2" key="2">
    <citation type="submission" date="2015-01" db="EMBL/GenBank/DDBJ databases">
        <title>Evolutionary Origins and Diversification of the Mycorrhizal Mutualists.</title>
        <authorList>
            <consortium name="DOE Joint Genome Institute"/>
            <consortium name="Mycorrhizal Genomics Consortium"/>
            <person name="Kohler A."/>
            <person name="Kuo A."/>
            <person name="Nagy L.G."/>
            <person name="Floudas D."/>
            <person name="Copeland A."/>
            <person name="Barry K.W."/>
            <person name="Cichocki N."/>
            <person name="Veneault-Fourrey C."/>
            <person name="LaButti K."/>
            <person name="Lindquist E.A."/>
            <person name="Lipzen A."/>
            <person name="Lundell T."/>
            <person name="Morin E."/>
            <person name="Murat C."/>
            <person name="Riley R."/>
            <person name="Ohm R."/>
            <person name="Sun H."/>
            <person name="Tunlid A."/>
            <person name="Henrissat B."/>
            <person name="Grigoriev I.V."/>
            <person name="Hibbett D.S."/>
            <person name="Martin F."/>
        </authorList>
    </citation>
    <scope>NUCLEOTIDE SEQUENCE [LARGE SCALE GENOMIC DNA]</scope>
    <source>
        <strain evidence="2">Marx 270</strain>
    </source>
</reference>
<dbReference type="Proteomes" id="UP000054217">
    <property type="component" value="Unassembled WGS sequence"/>
</dbReference>
<organism evidence="1 2">
    <name type="scientific">Pisolithus tinctorius Marx 270</name>
    <dbReference type="NCBI Taxonomy" id="870435"/>
    <lineage>
        <taxon>Eukaryota</taxon>
        <taxon>Fungi</taxon>
        <taxon>Dikarya</taxon>
        <taxon>Basidiomycota</taxon>
        <taxon>Agaricomycotina</taxon>
        <taxon>Agaricomycetes</taxon>
        <taxon>Agaricomycetidae</taxon>
        <taxon>Boletales</taxon>
        <taxon>Sclerodermatineae</taxon>
        <taxon>Pisolithaceae</taxon>
        <taxon>Pisolithus</taxon>
    </lineage>
</organism>
<dbReference type="HOGENOM" id="CLU_2623009_0_0_1"/>